<keyword evidence="4" id="KW-1185">Reference proteome</keyword>
<dbReference type="PANTHER" id="PTHR43581">
    <property type="entry name" value="ATP/GTP PHOSPHATASE"/>
    <property type="match status" value="1"/>
</dbReference>
<evidence type="ECO:0000313" key="4">
    <source>
        <dbReference type="Proteomes" id="UP000239203"/>
    </source>
</evidence>
<dbReference type="InterPro" id="IPR003959">
    <property type="entry name" value="ATPase_AAA_core"/>
</dbReference>
<dbReference type="RefSeq" id="WP_146108091.1">
    <property type="nucleotide sequence ID" value="NZ_CP154825.1"/>
</dbReference>
<dbReference type="InterPro" id="IPR051396">
    <property type="entry name" value="Bact_Antivir_Def_Nuclease"/>
</dbReference>
<protein>
    <submittedName>
        <fullName evidence="3">Putative ATP-binding protein involved in virulence</fullName>
    </submittedName>
</protein>
<keyword evidence="3" id="KW-0067">ATP-binding</keyword>
<comment type="caution">
    <text evidence="3">The sequence shown here is derived from an EMBL/GenBank/DDBJ whole genome shotgun (WGS) entry which is preliminary data.</text>
</comment>
<dbReference type="GO" id="GO:0005524">
    <property type="term" value="F:ATP binding"/>
    <property type="evidence" value="ECO:0007669"/>
    <property type="project" value="UniProtKB-KW"/>
</dbReference>
<accession>A0A2S6GNE9</accession>
<keyword evidence="3" id="KW-0547">Nucleotide-binding</keyword>
<feature type="compositionally biased region" description="Basic and acidic residues" evidence="1">
    <location>
        <begin position="38"/>
        <end position="57"/>
    </location>
</feature>
<proteinExistence type="predicted"/>
<name>A0A2S6GNE9_9PSEU</name>
<dbReference type="PANTHER" id="PTHR43581:SF2">
    <property type="entry name" value="EXCINUCLEASE ATPASE SUBUNIT"/>
    <property type="match status" value="1"/>
</dbReference>
<evidence type="ECO:0000313" key="3">
    <source>
        <dbReference type="EMBL" id="PPK66755.1"/>
    </source>
</evidence>
<dbReference type="InterPro" id="IPR027417">
    <property type="entry name" value="P-loop_NTPase"/>
</dbReference>
<dbReference type="AlphaFoldDB" id="A0A2S6GNE9"/>
<dbReference type="EMBL" id="PTIX01000009">
    <property type="protein sequence ID" value="PPK66755.1"/>
    <property type="molecule type" value="Genomic_DNA"/>
</dbReference>
<reference evidence="3 4" key="1">
    <citation type="submission" date="2018-02" db="EMBL/GenBank/DDBJ databases">
        <title>Genomic Encyclopedia of Archaeal and Bacterial Type Strains, Phase II (KMG-II): from individual species to whole genera.</title>
        <authorList>
            <person name="Goeker M."/>
        </authorList>
    </citation>
    <scope>NUCLEOTIDE SEQUENCE [LARGE SCALE GENOMIC DNA]</scope>
    <source>
        <strain evidence="3 4">YU 961-1</strain>
    </source>
</reference>
<organism evidence="3 4">
    <name type="scientific">Actinokineospora auranticolor</name>
    <dbReference type="NCBI Taxonomy" id="155976"/>
    <lineage>
        <taxon>Bacteria</taxon>
        <taxon>Bacillati</taxon>
        <taxon>Actinomycetota</taxon>
        <taxon>Actinomycetes</taxon>
        <taxon>Pseudonocardiales</taxon>
        <taxon>Pseudonocardiaceae</taxon>
        <taxon>Actinokineospora</taxon>
    </lineage>
</organism>
<dbReference type="Gene3D" id="3.40.50.300">
    <property type="entry name" value="P-loop containing nucleotide triphosphate hydrolases"/>
    <property type="match status" value="2"/>
</dbReference>
<dbReference type="SUPFAM" id="SSF52540">
    <property type="entry name" value="P-loop containing nucleoside triphosphate hydrolases"/>
    <property type="match status" value="1"/>
</dbReference>
<feature type="region of interest" description="Disordered" evidence="1">
    <location>
        <begin position="33"/>
        <end position="71"/>
    </location>
</feature>
<gene>
    <name evidence="3" type="ORF">CLV40_109140</name>
</gene>
<sequence length="478" mass="53423">MSLTVVLGFVAAFLTATVSGYWFAASYRPRRDRRRQRRLSEQRERERLERQRIRDAESDPTPVQSITDRPYRPPDVPVGLPYLYLTELRISDLRCFGEERLALRYPGERDEPDLNLPNVNLLLGDNGTGKSTVLRAAAMVALGPVLGSSGFVPYRLVRENRPSSLVEGRLVFGGLHGPERLACDVRVRRRRDLEVVEADTTGPYWDDLFDEASPAFFIAGYGVTRRTSDDSRADPSHERGRRRRRFQRVSSLFDESVTLVPFGSWLPTVGAARQREVTEVLHRLLPEGVRFAEQFEGEDAVFLRRDLPVPFRALSDGFRSYLGWLGDLLFHLCAVAPDHVPLGSMGGIVLVDEIDLLLHPSWQRVVVPAVAAMFPNVQFVLTTHSPIVTGTLEARNIVVARDDPEAGVSRLREVEAEVHGLNAEQVLLSSYFGLDTTRAPGVAADLAELARLAVDGDEDARRRYLAALVDDAFGGRRG</sequence>
<evidence type="ECO:0000259" key="2">
    <source>
        <dbReference type="Pfam" id="PF13304"/>
    </source>
</evidence>
<feature type="domain" description="ATPase AAA-type core" evidence="2">
    <location>
        <begin position="119"/>
        <end position="387"/>
    </location>
</feature>
<dbReference type="GO" id="GO:0016887">
    <property type="term" value="F:ATP hydrolysis activity"/>
    <property type="evidence" value="ECO:0007669"/>
    <property type="project" value="InterPro"/>
</dbReference>
<dbReference type="Proteomes" id="UP000239203">
    <property type="component" value="Unassembled WGS sequence"/>
</dbReference>
<dbReference type="Pfam" id="PF13304">
    <property type="entry name" value="AAA_21"/>
    <property type="match status" value="1"/>
</dbReference>
<dbReference type="OrthoDB" id="9815944at2"/>
<evidence type="ECO:0000256" key="1">
    <source>
        <dbReference type="SAM" id="MobiDB-lite"/>
    </source>
</evidence>